<evidence type="ECO:0000313" key="9">
    <source>
        <dbReference type="Proteomes" id="UP000324015"/>
    </source>
</evidence>
<dbReference type="Pfam" id="PF08281">
    <property type="entry name" value="Sigma70_r4_2"/>
    <property type="match status" value="1"/>
</dbReference>
<dbReference type="NCBIfam" id="TIGR02937">
    <property type="entry name" value="sigma70-ECF"/>
    <property type="match status" value="1"/>
</dbReference>
<comment type="similarity">
    <text evidence="1">Belongs to the sigma-70 factor family. ECF subfamily.</text>
</comment>
<evidence type="ECO:0000256" key="2">
    <source>
        <dbReference type="ARBA" id="ARBA00023015"/>
    </source>
</evidence>
<proteinExistence type="inferred from homology"/>
<dbReference type="PANTHER" id="PTHR43133:SF8">
    <property type="entry name" value="RNA POLYMERASE SIGMA FACTOR HI_1459-RELATED"/>
    <property type="match status" value="1"/>
</dbReference>
<evidence type="ECO:0000256" key="3">
    <source>
        <dbReference type="ARBA" id="ARBA00023082"/>
    </source>
</evidence>
<keyword evidence="3" id="KW-0731">Sigma factor</keyword>
<dbReference type="InterPro" id="IPR013325">
    <property type="entry name" value="RNA_pol_sigma_r2"/>
</dbReference>
<evidence type="ECO:0000256" key="1">
    <source>
        <dbReference type="ARBA" id="ARBA00010641"/>
    </source>
</evidence>
<dbReference type="InterPro" id="IPR039425">
    <property type="entry name" value="RNA_pol_sigma-70-like"/>
</dbReference>
<dbReference type="InterPro" id="IPR013324">
    <property type="entry name" value="RNA_pol_sigma_r3/r4-like"/>
</dbReference>
<dbReference type="AlphaFoldDB" id="A0A5P2CS62"/>
<reference evidence="8 9" key="1">
    <citation type="submission" date="2018-05" db="EMBL/GenBank/DDBJ databases">
        <title>Streptomyces venezuelae.</title>
        <authorList>
            <person name="Kim W."/>
            <person name="Lee N."/>
            <person name="Cho B.-K."/>
        </authorList>
    </citation>
    <scope>NUCLEOTIDE SEQUENCE [LARGE SCALE GENOMIC DNA]</scope>
    <source>
        <strain evidence="8 9">ATCC 14585</strain>
    </source>
</reference>
<dbReference type="SUPFAM" id="SSF88946">
    <property type="entry name" value="Sigma2 domain of RNA polymerase sigma factors"/>
    <property type="match status" value="1"/>
</dbReference>
<dbReference type="Gene3D" id="1.10.1740.10">
    <property type="match status" value="1"/>
</dbReference>
<dbReference type="SUPFAM" id="SSF88659">
    <property type="entry name" value="Sigma3 and sigma4 domains of RNA polymerase sigma factors"/>
    <property type="match status" value="1"/>
</dbReference>
<evidence type="ECO:0000313" key="8">
    <source>
        <dbReference type="EMBL" id="QES45754.1"/>
    </source>
</evidence>
<dbReference type="Pfam" id="PF04542">
    <property type="entry name" value="Sigma70_r2"/>
    <property type="match status" value="1"/>
</dbReference>
<evidence type="ECO:0000256" key="5">
    <source>
        <dbReference type="ARBA" id="ARBA00023163"/>
    </source>
</evidence>
<dbReference type="Gene3D" id="1.10.10.10">
    <property type="entry name" value="Winged helix-like DNA-binding domain superfamily/Winged helix DNA-binding domain"/>
    <property type="match status" value="1"/>
</dbReference>
<gene>
    <name evidence="8" type="ORF">DEJ49_04100</name>
</gene>
<keyword evidence="4" id="KW-0238">DNA-binding</keyword>
<protein>
    <submittedName>
        <fullName evidence="8">RNA polymerase subunit sigma</fullName>
    </submittedName>
</protein>
<dbReference type="Proteomes" id="UP000324015">
    <property type="component" value="Chromosome"/>
</dbReference>
<dbReference type="GO" id="GO:0016987">
    <property type="term" value="F:sigma factor activity"/>
    <property type="evidence" value="ECO:0007669"/>
    <property type="project" value="UniProtKB-KW"/>
</dbReference>
<dbReference type="InterPro" id="IPR036388">
    <property type="entry name" value="WH-like_DNA-bd_sf"/>
</dbReference>
<keyword evidence="2" id="KW-0805">Transcription regulation</keyword>
<dbReference type="InterPro" id="IPR007627">
    <property type="entry name" value="RNA_pol_sigma70_r2"/>
</dbReference>
<dbReference type="GO" id="GO:0006352">
    <property type="term" value="P:DNA-templated transcription initiation"/>
    <property type="evidence" value="ECO:0007669"/>
    <property type="project" value="InterPro"/>
</dbReference>
<organism evidence="8 9">
    <name type="scientific">Streptomyces venezuelae</name>
    <dbReference type="NCBI Taxonomy" id="54571"/>
    <lineage>
        <taxon>Bacteria</taxon>
        <taxon>Bacillati</taxon>
        <taxon>Actinomycetota</taxon>
        <taxon>Actinomycetes</taxon>
        <taxon>Kitasatosporales</taxon>
        <taxon>Streptomycetaceae</taxon>
        <taxon>Streptomyces</taxon>
    </lineage>
</organism>
<evidence type="ECO:0000259" key="6">
    <source>
        <dbReference type="Pfam" id="PF04542"/>
    </source>
</evidence>
<dbReference type="InterPro" id="IPR013249">
    <property type="entry name" value="RNA_pol_sigma70_r4_t2"/>
</dbReference>
<feature type="domain" description="RNA polymerase sigma-70 region 2" evidence="6">
    <location>
        <begin position="22"/>
        <end position="87"/>
    </location>
</feature>
<keyword evidence="5" id="KW-0804">Transcription</keyword>
<dbReference type="EMBL" id="CP029191">
    <property type="protein sequence ID" value="QES45754.1"/>
    <property type="molecule type" value="Genomic_DNA"/>
</dbReference>
<evidence type="ECO:0000259" key="7">
    <source>
        <dbReference type="Pfam" id="PF08281"/>
    </source>
</evidence>
<sequence length="194" mass="21123">MSDGELVTRCRSGDREAFAALAARHRAKVYAVCLRVTGNPEDAADAVQETLTRTWRGLVGFHGTARFSTWLYRITVNAALAEVERRAARPRPAGLDMPDETYDVPAVAERVVTTLSVQAALDRVPPEFRAAIVLRECLQCSYAEVGAILGIPLNTVKSRISRARQALLVLLGPVPDEDEGAGAGERQEAGRVRR</sequence>
<name>A0A5P2CS62_STRVZ</name>
<dbReference type="PANTHER" id="PTHR43133">
    <property type="entry name" value="RNA POLYMERASE ECF-TYPE SIGMA FACTO"/>
    <property type="match status" value="1"/>
</dbReference>
<feature type="domain" description="RNA polymerase sigma factor 70 region 4 type 2" evidence="7">
    <location>
        <begin position="116"/>
        <end position="167"/>
    </location>
</feature>
<accession>A0A5P2CS62</accession>
<dbReference type="CDD" id="cd06171">
    <property type="entry name" value="Sigma70_r4"/>
    <property type="match status" value="1"/>
</dbReference>
<dbReference type="InterPro" id="IPR014284">
    <property type="entry name" value="RNA_pol_sigma-70_dom"/>
</dbReference>
<dbReference type="GO" id="GO:0003677">
    <property type="term" value="F:DNA binding"/>
    <property type="evidence" value="ECO:0007669"/>
    <property type="project" value="UniProtKB-KW"/>
</dbReference>
<evidence type="ECO:0000256" key="4">
    <source>
        <dbReference type="ARBA" id="ARBA00023125"/>
    </source>
</evidence>